<gene>
    <name evidence="1" type="ORF">PAPOLLO_LOCUS10815</name>
</gene>
<evidence type="ECO:0000313" key="2">
    <source>
        <dbReference type="Proteomes" id="UP000691718"/>
    </source>
</evidence>
<dbReference type="AlphaFoldDB" id="A0A8S3WV97"/>
<accession>A0A8S3WV97</accession>
<dbReference type="EMBL" id="CAJQZP010000774">
    <property type="protein sequence ID" value="CAG4984245.1"/>
    <property type="molecule type" value="Genomic_DNA"/>
</dbReference>
<proteinExistence type="predicted"/>
<dbReference type="Proteomes" id="UP000691718">
    <property type="component" value="Unassembled WGS sequence"/>
</dbReference>
<organism evidence="1 2">
    <name type="scientific">Parnassius apollo</name>
    <name type="common">Apollo butterfly</name>
    <name type="synonym">Papilio apollo</name>
    <dbReference type="NCBI Taxonomy" id="110799"/>
    <lineage>
        <taxon>Eukaryota</taxon>
        <taxon>Metazoa</taxon>
        <taxon>Ecdysozoa</taxon>
        <taxon>Arthropoda</taxon>
        <taxon>Hexapoda</taxon>
        <taxon>Insecta</taxon>
        <taxon>Pterygota</taxon>
        <taxon>Neoptera</taxon>
        <taxon>Endopterygota</taxon>
        <taxon>Lepidoptera</taxon>
        <taxon>Glossata</taxon>
        <taxon>Ditrysia</taxon>
        <taxon>Papilionoidea</taxon>
        <taxon>Papilionidae</taxon>
        <taxon>Parnassiinae</taxon>
        <taxon>Parnassini</taxon>
        <taxon>Parnassius</taxon>
        <taxon>Parnassius</taxon>
    </lineage>
</organism>
<protein>
    <submittedName>
        <fullName evidence="1">(apollo) hypothetical protein</fullName>
    </submittedName>
</protein>
<keyword evidence="2" id="KW-1185">Reference proteome</keyword>
<reference evidence="1" key="1">
    <citation type="submission" date="2021-04" db="EMBL/GenBank/DDBJ databases">
        <authorList>
            <person name="Tunstrom K."/>
        </authorList>
    </citation>
    <scope>NUCLEOTIDE SEQUENCE</scope>
</reference>
<evidence type="ECO:0000313" key="1">
    <source>
        <dbReference type="EMBL" id="CAG4984245.1"/>
    </source>
</evidence>
<name>A0A8S3WV97_PARAO</name>
<dbReference type="OrthoDB" id="7492961at2759"/>
<sequence length="268" mass="30816">MIVTSPCIVFLSLGEQINSLRCELWAKYCFPHDSWWSPEFQNKLHSKHLMLCTKHFKKSSFIDNFGKRLVKSAVPDEECDKITLADHNLEQRNVIQHIAGPSTTKQPLKIFRRLTVPNVFEPVAGPSKCIQPLCENVHYKTIPDKTSAIPQVTENINPVAAANPSTKNKKDKDMLIKMKYHLRKINRLQKTVKHLKNEAFLKGNSSEAVTTANVIVNMYKLFNCVNAYTPDLRRGKPFSTNMTNNTPHLKHFTLMKKFFKEMTFSVKQ</sequence>
<comment type="caution">
    <text evidence="1">The sequence shown here is derived from an EMBL/GenBank/DDBJ whole genome shotgun (WGS) entry which is preliminary data.</text>
</comment>